<gene>
    <name evidence="10" type="ORF">WNY59_11295</name>
</gene>
<accession>A0ABU9T7S7</accession>
<evidence type="ECO:0000256" key="9">
    <source>
        <dbReference type="SAM" id="Phobius"/>
    </source>
</evidence>
<organism evidence="10 11">
    <name type="scientific">Ahrensia kielensis</name>
    <dbReference type="NCBI Taxonomy" id="76980"/>
    <lineage>
        <taxon>Bacteria</taxon>
        <taxon>Pseudomonadati</taxon>
        <taxon>Pseudomonadota</taxon>
        <taxon>Alphaproteobacteria</taxon>
        <taxon>Hyphomicrobiales</taxon>
        <taxon>Ahrensiaceae</taxon>
        <taxon>Ahrensia</taxon>
    </lineage>
</organism>
<sequence>MHWLFLAIAITGEIIGTTALKASNGFTNLGSSVIAVIGYGVAFYFLALVLKTIPVGIAYAIWSGAGVAIIALIGLVAFGQKLDIAGIIGISLIVIGVIVLNVFSNTTAH</sequence>
<keyword evidence="2" id="KW-0813">Transport</keyword>
<evidence type="ECO:0000256" key="4">
    <source>
        <dbReference type="ARBA" id="ARBA00022692"/>
    </source>
</evidence>
<dbReference type="InterPro" id="IPR000390">
    <property type="entry name" value="Small_drug/metabolite_transptr"/>
</dbReference>
<dbReference type="Proteomes" id="UP001477870">
    <property type="component" value="Unassembled WGS sequence"/>
</dbReference>
<evidence type="ECO:0000256" key="7">
    <source>
        <dbReference type="ARBA" id="ARBA00038032"/>
    </source>
</evidence>
<dbReference type="InterPro" id="IPR045324">
    <property type="entry name" value="Small_multidrug_res"/>
</dbReference>
<feature type="transmembrane region" description="Helical" evidence="9">
    <location>
        <begin position="84"/>
        <end position="103"/>
    </location>
</feature>
<dbReference type="Gene3D" id="1.10.3730.20">
    <property type="match status" value="1"/>
</dbReference>
<proteinExistence type="inferred from homology"/>
<keyword evidence="3" id="KW-1003">Cell membrane</keyword>
<reference evidence="10 11" key="1">
    <citation type="submission" date="2024-03" db="EMBL/GenBank/DDBJ databases">
        <title>Community enrichment and isolation of bacterial strains for fucoidan degradation.</title>
        <authorList>
            <person name="Sichert A."/>
        </authorList>
    </citation>
    <scope>NUCLEOTIDE SEQUENCE [LARGE SCALE GENOMIC DNA]</scope>
    <source>
        <strain evidence="10 11">AS62</strain>
    </source>
</reference>
<comment type="caution">
    <text evidence="10">The sequence shown here is derived from an EMBL/GenBank/DDBJ whole genome shotgun (WGS) entry which is preliminary data.</text>
</comment>
<dbReference type="Pfam" id="PF00893">
    <property type="entry name" value="Multi_Drug_Res"/>
    <property type="match status" value="1"/>
</dbReference>
<dbReference type="InterPro" id="IPR037185">
    <property type="entry name" value="EmrE-like"/>
</dbReference>
<comment type="subcellular location">
    <subcellularLocation>
        <location evidence="1 8">Cell membrane</location>
        <topology evidence="1 8">Multi-pass membrane protein</topology>
    </subcellularLocation>
</comment>
<keyword evidence="6 9" id="KW-0472">Membrane</keyword>
<dbReference type="PANTHER" id="PTHR30561">
    <property type="entry name" value="SMR FAMILY PROTON-DEPENDENT DRUG EFFLUX TRANSPORTER SUGE"/>
    <property type="match status" value="1"/>
</dbReference>
<feature type="transmembrane region" description="Helical" evidence="9">
    <location>
        <begin position="57"/>
        <end position="78"/>
    </location>
</feature>
<dbReference type="SUPFAM" id="SSF103481">
    <property type="entry name" value="Multidrug resistance efflux transporter EmrE"/>
    <property type="match status" value="1"/>
</dbReference>
<evidence type="ECO:0000256" key="2">
    <source>
        <dbReference type="ARBA" id="ARBA00022448"/>
    </source>
</evidence>
<evidence type="ECO:0000256" key="1">
    <source>
        <dbReference type="ARBA" id="ARBA00004651"/>
    </source>
</evidence>
<feature type="transmembrane region" description="Helical" evidence="9">
    <location>
        <begin position="29"/>
        <end position="50"/>
    </location>
</feature>
<protein>
    <submittedName>
        <fullName evidence="10">Multidrug efflux SMR transporter</fullName>
    </submittedName>
</protein>
<evidence type="ECO:0000256" key="5">
    <source>
        <dbReference type="ARBA" id="ARBA00022989"/>
    </source>
</evidence>
<evidence type="ECO:0000256" key="6">
    <source>
        <dbReference type="ARBA" id="ARBA00023136"/>
    </source>
</evidence>
<evidence type="ECO:0000256" key="8">
    <source>
        <dbReference type="RuleBase" id="RU003942"/>
    </source>
</evidence>
<evidence type="ECO:0000313" key="10">
    <source>
        <dbReference type="EMBL" id="MEM5502177.1"/>
    </source>
</evidence>
<dbReference type="RefSeq" id="WP_018689410.1">
    <property type="nucleotide sequence ID" value="NZ_JBBMQO010000006.1"/>
</dbReference>
<name>A0ABU9T7S7_9HYPH</name>
<evidence type="ECO:0000313" key="11">
    <source>
        <dbReference type="Proteomes" id="UP001477870"/>
    </source>
</evidence>
<keyword evidence="11" id="KW-1185">Reference proteome</keyword>
<comment type="similarity">
    <text evidence="7 8">Belongs to the drug/metabolite transporter (DMT) superfamily. Small multidrug resistance (SMR) (TC 2.A.7.1) family.</text>
</comment>
<keyword evidence="4 8" id="KW-0812">Transmembrane</keyword>
<evidence type="ECO:0000256" key="3">
    <source>
        <dbReference type="ARBA" id="ARBA00022475"/>
    </source>
</evidence>
<keyword evidence="5 9" id="KW-1133">Transmembrane helix</keyword>
<dbReference type="EMBL" id="JBBMQO010000006">
    <property type="protein sequence ID" value="MEM5502177.1"/>
    <property type="molecule type" value="Genomic_DNA"/>
</dbReference>
<dbReference type="PANTHER" id="PTHR30561:SF1">
    <property type="entry name" value="MULTIDRUG TRANSPORTER EMRE"/>
    <property type="match status" value="1"/>
</dbReference>